<name>A0ABR9MI22_9ACTN</name>
<evidence type="ECO:0000313" key="3">
    <source>
        <dbReference type="Proteomes" id="UP000633509"/>
    </source>
</evidence>
<reference evidence="2 3" key="1">
    <citation type="submission" date="2020-10" db="EMBL/GenBank/DDBJ databases">
        <title>Sequencing the genomes of 1000 actinobacteria strains.</title>
        <authorList>
            <person name="Klenk H.-P."/>
        </authorList>
    </citation>
    <scope>NUCLEOTIDE SEQUENCE [LARGE SCALE GENOMIC DNA]</scope>
    <source>
        <strain evidence="2 3">DSM 43173</strain>
    </source>
</reference>
<accession>A0ABR9MI22</accession>
<gene>
    <name evidence="2" type="ORF">H4W80_010365</name>
</gene>
<keyword evidence="3" id="KW-1185">Reference proteome</keyword>
<sequence>MGRTIADMSPLSPARQRLISWNGATTSAGGER</sequence>
<protein>
    <submittedName>
        <fullName evidence="2">Uncharacterized protein</fullName>
    </submittedName>
</protein>
<evidence type="ECO:0000256" key="1">
    <source>
        <dbReference type="SAM" id="MobiDB-lite"/>
    </source>
</evidence>
<organism evidence="2 3">
    <name type="scientific">Nonomuraea angiospora</name>
    <dbReference type="NCBI Taxonomy" id="46172"/>
    <lineage>
        <taxon>Bacteria</taxon>
        <taxon>Bacillati</taxon>
        <taxon>Actinomycetota</taxon>
        <taxon>Actinomycetes</taxon>
        <taxon>Streptosporangiales</taxon>
        <taxon>Streptosporangiaceae</taxon>
        <taxon>Nonomuraea</taxon>
    </lineage>
</organism>
<dbReference type="EMBL" id="JADBEK010000001">
    <property type="protein sequence ID" value="MBE1592107.1"/>
    <property type="molecule type" value="Genomic_DNA"/>
</dbReference>
<proteinExistence type="predicted"/>
<comment type="caution">
    <text evidence="2">The sequence shown here is derived from an EMBL/GenBank/DDBJ whole genome shotgun (WGS) entry which is preliminary data.</text>
</comment>
<feature type="region of interest" description="Disordered" evidence="1">
    <location>
        <begin position="1"/>
        <end position="32"/>
    </location>
</feature>
<dbReference type="Proteomes" id="UP000633509">
    <property type="component" value="Unassembled WGS sequence"/>
</dbReference>
<evidence type="ECO:0000313" key="2">
    <source>
        <dbReference type="EMBL" id="MBE1592107.1"/>
    </source>
</evidence>
<feature type="compositionally biased region" description="Polar residues" evidence="1">
    <location>
        <begin position="22"/>
        <end position="32"/>
    </location>
</feature>